<evidence type="ECO:0000256" key="9">
    <source>
        <dbReference type="ARBA" id="ARBA00023098"/>
    </source>
</evidence>
<dbReference type="PANTHER" id="PTHR11351">
    <property type="entry name" value="ACYL-COA DESATURASE"/>
    <property type="match status" value="1"/>
</dbReference>
<dbReference type="InterPro" id="IPR005804">
    <property type="entry name" value="FA_desaturase_dom"/>
</dbReference>
<evidence type="ECO:0000256" key="1">
    <source>
        <dbReference type="ARBA" id="ARBA00004141"/>
    </source>
</evidence>
<dbReference type="PANTHER" id="PTHR11351:SF21">
    <property type="entry name" value="GH07782P"/>
    <property type="match status" value="1"/>
</dbReference>
<sequence>ILVGGISGFGVTGGAHRLWTHRSYKAKLPLRIILIMSFSASGQNPLFDWVRDHRVHHKYSETDADPHNANRGFFFAHVGWLMMKKHPEVIRRGKMIFMEDILSDPVVIFHQKYFWPMKMILCFILPTLIPIFLWNESWTNSILSMCFVRVCCGLNFTWLVNSAAHIWGNRPYDKRIMPAENPTVSFLAMGEGWHNYHHVFPWDYKAGELGNYSGYTLNITTLLIDLFSLIGWAYDMKSPDTEFIRKILLRSKLHPAKDILAPVAHYLGTKTESINPKILKNNVQCVWSVSEAVQPSKRRPHSKFPNRSKSHHLPYRPASCSNNPNSTSDTTAS</sequence>
<evidence type="ECO:0000256" key="10">
    <source>
        <dbReference type="ARBA" id="ARBA00023136"/>
    </source>
</evidence>
<keyword evidence="11 12" id="KW-0275">Fatty acid biosynthesis</keyword>
<feature type="transmembrane region" description="Helical" evidence="14">
    <location>
        <begin position="212"/>
        <end position="234"/>
    </location>
</feature>
<dbReference type="CDD" id="cd03505">
    <property type="entry name" value="Delta9-FADS-like"/>
    <property type="match status" value="1"/>
</dbReference>
<dbReference type="Pfam" id="PF00487">
    <property type="entry name" value="FA_desaturase"/>
    <property type="match status" value="1"/>
</dbReference>
<feature type="compositionally biased region" description="Polar residues" evidence="13">
    <location>
        <begin position="319"/>
        <end position="333"/>
    </location>
</feature>
<keyword evidence="10 14" id="KW-0472">Membrane</keyword>
<dbReference type="GO" id="GO:0005506">
    <property type="term" value="F:iron ion binding"/>
    <property type="evidence" value="ECO:0007669"/>
    <property type="project" value="TreeGrafter"/>
</dbReference>
<proteinExistence type="inferred from homology"/>
<comment type="subcellular location">
    <subcellularLocation>
        <location evidence="1">Membrane</location>
        <topology evidence="1">Multi-pass membrane protein</topology>
    </subcellularLocation>
</comment>
<dbReference type="PRINTS" id="PR00075">
    <property type="entry name" value="FACDDSATRASE"/>
</dbReference>
<feature type="compositionally biased region" description="Basic residues" evidence="13">
    <location>
        <begin position="296"/>
        <end position="314"/>
    </location>
</feature>
<accession>A0AAD7ZG79</accession>
<evidence type="ECO:0000256" key="13">
    <source>
        <dbReference type="SAM" id="MobiDB-lite"/>
    </source>
</evidence>
<keyword evidence="7 12" id="KW-0560">Oxidoreductase</keyword>
<gene>
    <name evidence="16" type="ORF">L9F63_004361</name>
</gene>
<dbReference type="Proteomes" id="UP001233999">
    <property type="component" value="Unassembled WGS sequence"/>
</dbReference>
<evidence type="ECO:0000256" key="2">
    <source>
        <dbReference type="ARBA" id="ARBA00009295"/>
    </source>
</evidence>
<dbReference type="EMBL" id="JASPKZ010008365">
    <property type="protein sequence ID" value="KAJ9579978.1"/>
    <property type="molecule type" value="Genomic_DNA"/>
</dbReference>
<comment type="cofactor">
    <cofactor evidence="12">
        <name>Fe(2+)</name>
        <dbReference type="ChEBI" id="CHEBI:29033"/>
    </cofactor>
</comment>
<dbReference type="GO" id="GO:0005789">
    <property type="term" value="C:endoplasmic reticulum membrane"/>
    <property type="evidence" value="ECO:0007669"/>
    <property type="project" value="TreeGrafter"/>
</dbReference>
<keyword evidence="5" id="KW-0276">Fatty acid metabolism</keyword>
<evidence type="ECO:0000256" key="4">
    <source>
        <dbReference type="ARBA" id="ARBA00022692"/>
    </source>
</evidence>
<feature type="non-terminal residue" evidence="16">
    <location>
        <position position="1"/>
    </location>
</feature>
<feature type="non-terminal residue" evidence="16">
    <location>
        <position position="333"/>
    </location>
</feature>
<keyword evidence="9" id="KW-0443">Lipid metabolism</keyword>
<evidence type="ECO:0000256" key="5">
    <source>
        <dbReference type="ARBA" id="ARBA00022832"/>
    </source>
</evidence>
<protein>
    <recommendedName>
        <fullName evidence="15">Fatty acid desaturase domain-containing protein</fullName>
    </recommendedName>
</protein>
<evidence type="ECO:0000256" key="12">
    <source>
        <dbReference type="RuleBase" id="RU000581"/>
    </source>
</evidence>
<dbReference type="AlphaFoldDB" id="A0AAD7ZG79"/>
<keyword evidence="8" id="KW-0408">Iron</keyword>
<keyword evidence="6 14" id="KW-1133">Transmembrane helix</keyword>
<dbReference type="InterPro" id="IPR015876">
    <property type="entry name" value="Acyl-CoA_DS"/>
</dbReference>
<keyword evidence="17" id="KW-1185">Reference proteome</keyword>
<feature type="region of interest" description="Disordered" evidence="13">
    <location>
        <begin position="294"/>
        <end position="333"/>
    </location>
</feature>
<comment type="similarity">
    <text evidence="2 12">Belongs to the fatty acid desaturase type 1 family.</text>
</comment>
<feature type="transmembrane region" description="Helical" evidence="14">
    <location>
        <begin position="146"/>
        <end position="167"/>
    </location>
</feature>
<evidence type="ECO:0000256" key="6">
    <source>
        <dbReference type="ARBA" id="ARBA00022989"/>
    </source>
</evidence>
<keyword evidence="3 12" id="KW-0444">Lipid biosynthesis</keyword>
<comment type="caution">
    <text evidence="16">The sequence shown here is derived from an EMBL/GenBank/DDBJ whole genome shotgun (WGS) entry which is preliminary data.</text>
</comment>
<organism evidence="16 17">
    <name type="scientific">Diploptera punctata</name>
    <name type="common">Pacific beetle cockroach</name>
    <dbReference type="NCBI Taxonomy" id="6984"/>
    <lineage>
        <taxon>Eukaryota</taxon>
        <taxon>Metazoa</taxon>
        <taxon>Ecdysozoa</taxon>
        <taxon>Arthropoda</taxon>
        <taxon>Hexapoda</taxon>
        <taxon>Insecta</taxon>
        <taxon>Pterygota</taxon>
        <taxon>Neoptera</taxon>
        <taxon>Polyneoptera</taxon>
        <taxon>Dictyoptera</taxon>
        <taxon>Blattodea</taxon>
        <taxon>Blaberoidea</taxon>
        <taxon>Blaberidae</taxon>
        <taxon>Diplopterinae</taxon>
        <taxon>Diploptera</taxon>
    </lineage>
</organism>
<comment type="domain">
    <text evidence="12">The histidine box domains are involved in binding the catalytic metal ions.</text>
</comment>
<feature type="domain" description="Fatty acid desaturase" evidence="15">
    <location>
        <begin position="3"/>
        <end position="201"/>
    </location>
</feature>
<evidence type="ECO:0000313" key="16">
    <source>
        <dbReference type="EMBL" id="KAJ9579978.1"/>
    </source>
</evidence>
<reference evidence="16" key="2">
    <citation type="submission" date="2023-05" db="EMBL/GenBank/DDBJ databases">
        <authorList>
            <person name="Fouks B."/>
        </authorList>
    </citation>
    <scope>NUCLEOTIDE SEQUENCE</scope>
    <source>
        <strain evidence="16">Stay&amp;Tobe</strain>
        <tissue evidence="16">Testes</tissue>
    </source>
</reference>
<evidence type="ECO:0000259" key="15">
    <source>
        <dbReference type="Pfam" id="PF00487"/>
    </source>
</evidence>
<keyword evidence="4 12" id="KW-0812">Transmembrane</keyword>
<dbReference type="GO" id="GO:0004768">
    <property type="term" value="F:stearoyl-CoA 9-desaturase activity"/>
    <property type="evidence" value="ECO:0007669"/>
    <property type="project" value="TreeGrafter"/>
</dbReference>
<evidence type="ECO:0000256" key="3">
    <source>
        <dbReference type="ARBA" id="ARBA00022516"/>
    </source>
</evidence>
<evidence type="ECO:0000313" key="17">
    <source>
        <dbReference type="Proteomes" id="UP001233999"/>
    </source>
</evidence>
<evidence type="ECO:0000256" key="14">
    <source>
        <dbReference type="SAM" id="Phobius"/>
    </source>
</evidence>
<feature type="transmembrane region" description="Helical" evidence="14">
    <location>
        <begin position="113"/>
        <end position="134"/>
    </location>
</feature>
<reference evidence="16" key="1">
    <citation type="journal article" date="2023" name="IScience">
        <title>Live-bearing cockroach genome reveals convergent evolutionary mechanisms linked to viviparity in insects and beyond.</title>
        <authorList>
            <person name="Fouks B."/>
            <person name="Harrison M.C."/>
            <person name="Mikhailova A.A."/>
            <person name="Marchal E."/>
            <person name="English S."/>
            <person name="Carruthers M."/>
            <person name="Jennings E.C."/>
            <person name="Chiamaka E.L."/>
            <person name="Frigard R.A."/>
            <person name="Pippel M."/>
            <person name="Attardo G.M."/>
            <person name="Benoit J.B."/>
            <person name="Bornberg-Bauer E."/>
            <person name="Tobe S.S."/>
        </authorList>
    </citation>
    <scope>NUCLEOTIDE SEQUENCE</scope>
    <source>
        <strain evidence="16">Stay&amp;Tobe</strain>
    </source>
</reference>
<evidence type="ECO:0000256" key="7">
    <source>
        <dbReference type="ARBA" id="ARBA00023002"/>
    </source>
</evidence>
<evidence type="ECO:0000256" key="11">
    <source>
        <dbReference type="ARBA" id="ARBA00023160"/>
    </source>
</evidence>
<name>A0AAD7ZG79_DIPPU</name>
<dbReference type="GO" id="GO:0006636">
    <property type="term" value="P:unsaturated fatty acid biosynthetic process"/>
    <property type="evidence" value="ECO:0007669"/>
    <property type="project" value="TreeGrafter"/>
</dbReference>
<evidence type="ECO:0000256" key="8">
    <source>
        <dbReference type="ARBA" id="ARBA00023004"/>
    </source>
</evidence>